<dbReference type="RefSeq" id="WP_076320759.1">
    <property type="nucleotide sequence ID" value="NZ_MRTF01000001.1"/>
</dbReference>
<organism evidence="3 4">
    <name type="scientific">Paenibacillus lautus</name>
    <name type="common">Bacillus lautus</name>
    <dbReference type="NCBI Taxonomy" id="1401"/>
    <lineage>
        <taxon>Bacteria</taxon>
        <taxon>Bacillati</taxon>
        <taxon>Bacillota</taxon>
        <taxon>Bacilli</taxon>
        <taxon>Bacillales</taxon>
        <taxon>Paenibacillaceae</taxon>
        <taxon>Paenibacillus</taxon>
    </lineage>
</organism>
<dbReference type="InterPro" id="IPR013766">
    <property type="entry name" value="Thioredoxin_domain"/>
</dbReference>
<dbReference type="InterPro" id="IPR036249">
    <property type="entry name" value="Thioredoxin-like_sf"/>
</dbReference>
<accession>A0A1R1B8G5</accession>
<sequence length="173" mass="19017">MNLIARSTWVRGLILAILLAAAAYALFQSMMKDGQIAEIGHAAPGFEAVNLQGEPVRLSDYKGQAVLLNFWASWCGPCVNEMPILNEAYAQEPGVEIIAVNIGESREKAEAFVRKHQLDIPIVLDQQNKIKGKYGISGLPVTVLIDDQGNIVDRVTGELPSLEFVKELMDKIR</sequence>
<dbReference type="InterPro" id="IPR000866">
    <property type="entry name" value="AhpC/TSA"/>
</dbReference>
<keyword evidence="1" id="KW-1015">Disulfide bond</keyword>
<evidence type="ECO:0000313" key="3">
    <source>
        <dbReference type="EMBL" id="OME96395.1"/>
    </source>
</evidence>
<feature type="domain" description="Thioredoxin" evidence="2">
    <location>
        <begin position="37"/>
        <end position="173"/>
    </location>
</feature>
<dbReference type="InterPro" id="IPR017937">
    <property type="entry name" value="Thioredoxin_CS"/>
</dbReference>
<dbReference type="GO" id="GO:0016491">
    <property type="term" value="F:oxidoreductase activity"/>
    <property type="evidence" value="ECO:0007669"/>
    <property type="project" value="InterPro"/>
</dbReference>
<dbReference type="OrthoDB" id="25753at2"/>
<dbReference type="AlphaFoldDB" id="A0A1R1B8G5"/>
<dbReference type="PROSITE" id="PS00194">
    <property type="entry name" value="THIOREDOXIN_1"/>
    <property type="match status" value="1"/>
</dbReference>
<gene>
    <name evidence="3" type="ORF">BK123_02055</name>
</gene>
<dbReference type="PANTHER" id="PTHR42852">
    <property type="entry name" value="THIOL:DISULFIDE INTERCHANGE PROTEIN DSBE"/>
    <property type="match status" value="1"/>
</dbReference>
<dbReference type="STRING" id="1401.BK123_02055"/>
<protein>
    <submittedName>
        <fullName evidence="3">Thiol-disulfide oxidoreductase</fullName>
    </submittedName>
</protein>
<dbReference type="Pfam" id="PF00578">
    <property type="entry name" value="AhpC-TSA"/>
    <property type="match status" value="1"/>
</dbReference>
<dbReference type="InterPro" id="IPR050553">
    <property type="entry name" value="Thioredoxin_ResA/DsbE_sf"/>
</dbReference>
<evidence type="ECO:0000256" key="1">
    <source>
        <dbReference type="ARBA" id="ARBA00023157"/>
    </source>
</evidence>
<dbReference type="CDD" id="cd02966">
    <property type="entry name" value="TlpA_like_family"/>
    <property type="match status" value="1"/>
</dbReference>
<name>A0A1R1B8G5_PAELA</name>
<evidence type="ECO:0000313" key="4">
    <source>
        <dbReference type="Proteomes" id="UP000187074"/>
    </source>
</evidence>
<dbReference type="Gene3D" id="3.40.30.10">
    <property type="entry name" value="Glutaredoxin"/>
    <property type="match status" value="1"/>
</dbReference>
<proteinExistence type="predicted"/>
<reference evidence="3 4" key="1">
    <citation type="submission" date="2016-11" db="EMBL/GenBank/DDBJ databases">
        <title>Paenibacillus species isolates.</title>
        <authorList>
            <person name="Beno S.M."/>
        </authorList>
    </citation>
    <scope>NUCLEOTIDE SEQUENCE [LARGE SCALE GENOMIC DNA]</scope>
    <source>
        <strain evidence="3 4">FSL F4-0100</strain>
    </source>
</reference>
<dbReference type="PANTHER" id="PTHR42852:SF13">
    <property type="entry name" value="PROTEIN DIPZ"/>
    <property type="match status" value="1"/>
</dbReference>
<dbReference type="SUPFAM" id="SSF52833">
    <property type="entry name" value="Thioredoxin-like"/>
    <property type="match status" value="1"/>
</dbReference>
<dbReference type="Proteomes" id="UP000187074">
    <property type="component" value="Unassembled WGS sequence"/>
</dbReference>
<comment type="caution">
    <text evidence="3">The sequence shown here is derived from an EMBL/GenBank/DDBJ whole genome shotgun (WGS) entry which is preliminary data.</text>
</comment>
<dbReference type="PROSITE" id="PS51352">
    <property type="entry name" value="THIOREDOXIN_2"/>
    <property type="match status" value="1"/>
</dbReference>
<dbReference type="GO" id="GO:0016209">
    <property type="term" value="F:antioxidant activity"/>
    <property type="evidence" value="ECO:0007669"/>
    <property type="project" value="InterPro"/>
</dbReference>
<dbReference type="EMBL" id="MRTF01000001">
    <property type="protein sequence ID" value="OME96395.1"/>
    <property type="molecule type" value="Genomic_DNA"/>
</dbReference>
<evidence type="ECO:0000259" key="2">
    <source>
        <dbReference type="PROSITE" id="PS51352"/>
    </source>
</evidence>